<evidence type="ECO:0000313" key="3">
    <source>
        <dbReference type="Proteomes" id="UP000499080"/>
    </source>
</evidence>
<accession>A0A4Y1ZT24</accession>
<dbReference type="Proteomes" id="UP000499080">
    <property type="component" value="Unassembled WGS sequence"/>
</dbReference>
<proteinExistence type="predicted"/>
<feature type="compositionally biased region" description="Basic and acidic residues" evidence="1">
    <location>
        <begin position="1"/>
        <end position="14"/>
    </location>
</feature>
<protein>
    <submittedName>
        <fullName evidence="2">Uncharacterized protein</fullName>
    </submittedName>
</protein>
<feature type="compositionally biased region" description="Polar residues" evidence="1">
    <location>
        <begin position="76"/>
        <end position="90"/>
    </location>
</feature>
<sequence length="127" mass="14335">MPSDIHTHPADNHAHRATMPSNRQYIYPSTDNIPTHRQHTATDSYTHPADGPSNRQPTPTSNRQPYPPNRQPYPHQPTTIPIRQNSYTHPTDNHTDRQPSTDNIPIQPTAMPSNRQGIQTPQSIGQP</sequence>
<feature type="compositionally biased region" description="Polar residues" evidence="1">
    <location>
        <begin position="19"/>
        <end position="45"/>
    </location>
</feature>
<evidence type="ECO:0000256" key="1">
    <source>
        <dbReference type="SAM" id="MobiDB-lite"/>
    </source>
</evidence>
<keyword evidence="3" id="KW-1185">Reference proteome</keyword>
<feature type="compositionally biased region" description="Pro residues" evidence="1">
    <location>
        <begin position="65"/>
        <end position="75"/>
    </location>
</feature>
<reference evidence="2 3" key="1">
    <citation type="journal article" date="2019" name="Sci. Rep.">
        <title>Orb-weaving spider Araneus ventricosus genome elucidates the spidroin gene catalogue.</title>
        <authorList>
            <person name="Kono N."/>
            <person name="Nakamura H."/>
            <person name="Ohtoshi R."/>
            <person name="Moran D.A.P."/>
            <person name="Shinohara A."/>
            <person name="Yoshida Y."/>
            <person name="Fujiwara M."/>
            <person name="Mori M."/>
            <person name="Tomita M."/>
            <person name="Arakawa K."/>
        </authorList>
    </citation>
    <scope>NUCLEOTIDE SEQUENCE [LARGE SCALE GENOMIC DNA]</scope>
</reference>
<feature type="compositionally biased region" description="Polar residues" evidence="1">
    <location>
        <begin position="100"/>
        <end position="127"/>
    </location>
</feature>
<dbReference type="AlphaFoldDB" id="A0A4Y1ZT24"/>
<dbReference type="EMBL" id="BGPR01077662">
    <property type="protein sequence ID" value="GBL66749.1"/>
    <property type="molecule type" value="Genomic_DNA"/>
</dbReference>
<gene>
    <name evidence="2" type="ORF">AVEN_172257_1</name>
</gene>
<organism evidence="2 3">
    <name type="scientific">Araneus ventricosus</name>
    <name type="common">Orbweaver spider</name>
    <name type="synonym">Epeira ventricosa</name>
    <dbReference type="NCBI Taxonomy" id="182803"/>
    <lineage>
        <taxon>Eukaryota</taxon>
        <taxon>Metazoa</taxon>
        <taxon>Ecdysozoa</taxon>
        <taxon>Arthropoda</taxon>
        <taxon>Chelicerata</taxon>
        <taxon>Arachnida</taxon>
        <taxon>Araneae</taxon>
        <taxon>Araneomorphae</taxon>
        <taxon>Entelegynae</taxon>
        <taxon>Araneoidea</taxon>
        <taxon>Araneidae</taxon>
        <taxon>Araneus</taxon>
    </lineage>
</organism>
<comment type="caution">
    <text evidence="2">The sequence shown here is derived from an EMBL/GenBank/DDBJ whole genome shotgun (WGS) entry which is preliminary data.</text>
</comment>
<name>A0A4Y1ZT24_ARAVE</name>
<evidence type="ECO:0000313" key="2">
    <source>
        <dbReference type="EMBL" id="GBL66749.1"/>
    </source>
</evidence>
<feature type="region of interest" description="Disordered" evidence="1">
    <location>
        <begin position="1"/>
        <end position="127"/>
    </location>
</feature>